<evidence type="ECO:0000256" key="1">
    <source>
        <dbReference type="ARBA" id="ARBA00004651"/>
    </source>
</evidence>
<evidence type="ECO:0000313" key="9">
    <source>
        <dbReference type="EnsemblMetazoa" id="ASTEI04444-PA"/>
    </source>
</evidence>
<dbReference type="PANTHER" id="PTHR42643">
    <property type="entry name" value="IONOTROPIC RECEPTOR 20A-RELATED"/>
    <property type="match status" value="1"/>
</dbReference>
<keyword evidence="7" id="KW-0325">Glycoprotein</keyword>
<sequence length="662" mass="75366">MAVYRHHQQMFVLWLLIVKSLGGAVDDAHQQHVVERWVSCIGAIVQRHADIVRHELNAYTLSDSMAGSWFRDDLFDRLLPLVTGAAHRDNSNGGSFFTFNLARYERTVDYNQNNLVLVLMDDLQQFAAHLPALVAKNVEQRGYFLLLVVPTLGSVTEQAQIADLFRRLWDVRIHNVVLAIGYRDKDLIDLHVYDPYGPGCCECSRPKVLAQCRDGQLLNGTAPLYDRFERNLYGCQLRVACFERAPFMRFVNGGSPNNTTASSTQLSHQRLAGIEGNLVELLARHLNFRVTVVQPTDGKLWGRIYHNGSANGALGLLLGDAVHMTVGGYFPYPMLLATTTQSRNYYMTDLVLAVPEALETVSPLEQLLKPFQLTIWLVVALELVLGFAALRPYAVSLNFWRAFIGESLPGPATPRRTQTRFVLVLWIIHCTLLRECYKGSLVGYLTEATPLNDIHSLAVLLQAGYRFAMTETIYHKVFDESQYQLGEDRVRLFKPADGAALLEQTIRTGERVALAYTREEIIKFNERNRSDLNYRTSDEKLLTFHFAMYFKRSSPIAGAFDWYIRRVQATGFISRWHHENLDLRFERPTLAHNGQAEVLQVHHLLGSYLLLLAGLTIATLIFTLELLCAQRKRTQSVARNRYPYVHELTYRRIVLHGTTQPQ</sequence>
<dbReference type="Gene3D" id="1.10.287.70">
    <property type="match status" value="1"/>
</dbReference>
<dbReference type="AlphaFoldDB" id="A0A182Y7K8"/>
<reference evidence="10" key="1">
    <citation type="journal article" date="2014" name="Genome Biol.">
        <title>Genome analysis of a major urban malaria vector mosquito, Anopheles stephensi.</title>
        <authorList>
            <person name="Jiang X."/>
            <person name="Peery A."/>
            <person name="Hall A.B."/>
            <person name="Sharma A."/>
            <person name="Chen X.G."/>
            <person name="Waterhouse R.M."/>
            <person name="Komissarov A."/>
            <person name="Riehle M.M."/>
            <person name="Shouche Y."/>
            <person name="Sharakhova M.V."/>
            <person name="Lawson D."/>
            <person name="Pakpour N."/>
            <person name="Arensburger P."/>
            <person name="Davidson V.L."/>
            <person name="Eiglmeier K."/>
            <person name="Emrich S."/>
            <person name="George P."/>
            <person name="Kennedy R.C."/>
            <person name="Mane S.P."/>
            <person name="Maslen G."/>
            <person name="Oringanje C."/>
            <person name="Qi Y."/>
            <person name="Settlage R."/>
            <person name="Tojo M."/>
            <person name="Tubio J.M."/>
            <person name="Unger M.F."/>
            <person name="Wang B."/>
            <person name="Vernick K.D."/>
            <person name="Ribeiro J.M."/>
            <person name="James A.A."/>
            <person name="Michel K."/>
            <person name="Riehle M.A."/>
            <person name="Luckhart S."/>
            <person name="Sharakhov I.V."/>
            <person name="Tu Z."/>
        </authorList>
    </citation>
    <scope>NUCLEOTIDE SEQUENCE [LARGE SCALE GENOMIC DNA]</scope>
    <source>
        <strain evidence="10">Indian</strain>
    </source>
</reference>
<name>A0A182Y7K8_ANOST</name>
<evidence type="ECO:0000256" key="4">
    <source>
        <dbReference type="ARBA" id="ARBA00022989"/>
    </source>
</evidence>
<dbReference type="VEuPathDB" id="VectorBase:ASTE006172"/>
<comment type="subcellular location">
    <subcellularLocation>
        <location evidence="1">Cell membrane</location>
        <topology evidence="1">Multi-pass membrane protein</topology>
    </subcellularLocation>
</comment>
<dbReference type="GO" id="GO:0005886">
    <property type="term" value="C:plasma membrane"/>
    <property type="evidence" value="ECO:0007669"/>
    <property type="project" value="UniProtKB-SubCell"/>
</dbReference>
<dbReference type="EnsemblMetazoa" id="ASTEI04444-RA">
    <property type="protein sequence ID" value="ASTEI04444-PA"/>
    <property type="gene ID" value="ASTEI04444"/>
</dbReference>
<dbReference type="OrthoDB" id="8050636at2759"/>
<keyword evidence="2" id="KW-1003">Cell membrane</keyword>
<dbReference type="OMA" id="MYFKRSS"/>
<dbReference type="Gene3D" id="3.40.190.10">
    <property type="entry name" value="Periplasmic binding protein-like II"/>
    <property type="match status" value="1"/>
</dbReference>
<evidence type="ECO:0000256" key="6">
    <source>
        <dbReference type="ARBA" id="ARBA00023170"/>
    </source>
</evidence>
<keyword evidence="10" id="KW-1185">Reference proteome</keyword>
<evidence type="ECO:0000256" key="7">
    <source>
        <dbReference type="ARBA" id="ARBA00023180"/>
    </source>
</evidence>
<evidence type="ECO:0000313" key="10">
    <source>
        <dbReference type="Proteomes" id="UP000076408"/>
    </source>
</evidence>
<evidence type="ECO:0000259" key="8">
    <source>
        <dbReference type="Pfam" id="PF24061"/>
    </source>
</evidence>
<protein>
    <recommendedName>
        <fullName evidence="8">Putative ionotropic receptor ligand binding domain-containing protein</fullName>
    </recommendedName>
</protein>
<proteinExistence type="predicted"/>
<dbReference type="SUPFAM" id="SSF53850">
    <property type="entry name" value="Periplasmic binding protein-like II"/>
    <property type="match status" value="1"/>
</dbReference>
<keyword evidence="5" id="KW-0472">Membrane</keyword>
<dbReference type="RefSeq" id="XP_035910332.1">
    <property type="nucleotide sequence ID" value="XM_036054439.1"/>
</dbReference>
<dbReference type="VEuPathDB" id="VectorBase:ASTEI04444"/>
<evidence type="ECO:0000256" key="5">
    <source>
        <dbReference type="ARBA" id="ARBA00023136"/>
    </source>
</evidence>
<dbReference type="Pfam" id="PF24061">
    <property type="entry name" value="LBD_receptor"/>
    <property type="match status" value="1"/>
</dbReference>
<dbReference type="InterPro" id="IPR056198">
    <property type="entry name" value="LBD_receptor"/>
</dbReference>
<dbReference type="Proteomes" id="UP000076408">
    <property type="component" value="Unassembled WGS sequence"/>
</dbReference>
<dbReference type="InterPro" id="IPR052192">
    <property type="entry name" value="Insect_Ionotropic_Sensory_Rcpt"/>
</dbReference>
<keyword evidence="4" id="KW-1133">Transmembrane helix</keyword>
<organism evidence="9 10">
    <name type="scientific">Anopheles stephensi</name>
    <name type="common">Indo-Pakistan malaria mosquito</name>
    <dbReference type="NCBI Taxonomy" id="30069"/>
    <lineage>
        <taxon>Eukaryota</taxon>
        <taxon>Metazoa</taxon>
        <taxon>Ecdysozoa</taxon>
        <taxon>Arthropoda</taxon>
        <taxon>Hexapoda</taxon>
        <taxon>Insecta</taxon>
        <taxon>Pterygota</taxon>
        <taxon>Neoptera</taxon>
        <taxon>Endopterygota</taxon>
        <taxon>Diptera</taxon>
        <taxon>Nematocera</taxon>
        <taxon>Culicoidea</taxon>
        <taxon>Culicidae</taxon>
        <taxon>Anophelinae</taxon>
        <taxon>Anopheles</taxon>
    </lineage>
</organism>
<reference evidence="9" key="2">
    <citation type="submission" date="2020-05" db="UniProtKB">
        <authorList>
            <consortium name="EnsemblMetazoa"/>
        </authorList>
    </citation>
    <scope>IDENTIFICATION</scope>
    <source>
        <strain evidence="9">Indian</strain>
    </source>
</reference>
<dbReference type="STRING" id="30069.A0A182Y7K8"/>
<keyword evidence="3" id="KW-0812">Transmembrane</keyword>
<evidence type="ECO:0000256" key="3">
    <source>
        <dbReference type="ARBA" id="ARBA00022692"/>
    </source>
</evidence>
<keyword evidence="6" id="KW-0675">Receptor</keyword>
<feature type="domain" description="Putative ionotropic receptor ligand binding" evidence="8">
    <location>
        <begin position="109"/>
        <end position="226"/>
    </location>
</feature>
<accession>A0A182Y7K8</accession>
<dbReference type="VEuPathDB" id="VectorBase:ASTEI20_035620"/>
<dbReference type="GeneID" id="118511212"/>
<dbReference type="KEGG" id="aste:118511212"/>
<evidence type="ECO:0000256" key="2">
    <source>
        <dbReference type="ARBA" id="ARBA00022475"/>
    </source>
</evidence>
<dbReference type="PANTHER" id="PTHR42643:SF30">
    <property type="entry name" value="IONOTROPIC RECEPTOR 40A-RELATED"/>
    <property type="match status" value="1"/>
</dbReference>